<dbReference type="Proteomes" id="UP000789342">
    <property type="component" value="Unassembled WGS sequence"/>
</dbReference>
<feature type="compositionally biased region" description="Polar residues" evidence="2">
    <location>
        <begin position="11"/>
        <end position="27"/>
    </location>
</feature>
<organism evidence="3 4">
    <name type="scientific">Acaulospora morrowiae</name>
    <dbReference type="NCBI Taxonomy" id="94023"/>
    <lineage>
        <taxon>Eukaryota</taxon>
        <taxon>Fungi</taxon>
        <taxon>Fungi incertae sedis</taxon>
        <taxon>Mucoromycota</taxon>
        <taxon>Glomeromycotina</taxon>
        <taxon>Glomeromycetes</taxon>
        <taxon>Diversisporales</taxon>
        <taxon>Acaulosporaceae</taxon>
        <taxon>Acaulospora</taxon>
    </lineage>
</organism>
<proteinExistence type="predicted"/>
<gene>
    <name evidence="3" type="ORF">AMORRO_LOCUS7687</name>
</gene>
<evidence type="ECO:0000256" key="1">
    <source>
        <dbReference type="SAM" id="Coils"/>
    </source>
</evidence>
<evidence type="ECO:0000313" key="4">
    <source>
        <dbReference type="Proteomes" id="UP000789342"/>
    </source>
</evidence>
<dbReference type="AlphaFoldDB" id="A0A9N9CFR6"/>
<feature type="coiled-coil region" evidence="1">
    <location>
        <begin position="55"/>
        <end position="110"/>
    </location>
</feature>
<protein>
    <submittedName>
        <fullName evidence="3">3786_t:CDS:1</fullName>
    </submittedName>
</protein>
<feature type="region of interest" description="Disordered" evidence="2">
    <location>
        <begin position="1"/>
        <end position="33"/>
    </location>
</feature>
<keyword evidence="1" id="KW-0175">Coiled coil</keyword>
<sequence>MDKINLDDPSMESTSYTHSLNSPQLTPGTPKETHFNHEYTISSLREVNDTYRNLNSDLNRTVLQLQSQIVAAEKEKRIQSLELHKTNLTTEIFKREKDLLKEKVETLTNEIKSVND</sequence>
<evidence type="ECO:0000313" key="3">
    <source>
        <dbReference type="EMBL" id="CAG8598777.1"/>
    </source>
</evidence>
<dbReference type="EMBL" id="CAJVPV010005990">
    <property type="protein sequence ID" value="CAG8598777.1"/>
    <property type="molecule type" value="Genomic_DNA"/>
</dbReference>
<comment type="caution">
    <text evidence="3">The sequence shown here is derived from an EMBL/GenBank/DDBJ whole genome shotgun (WGS) entry which is preliminary data.</text>
</comment>
<reference evidence="3" key="1">
    <citation type="submission" date="2021-06" db="EMBL/GenBank/DDBJ databases">
        <authorList>
            <person name="Kallberg Y."/>
            <person name="Tangrot J."/>
            <person name="Rosling A."/>
        </authorList>
    </citation>
    <scope>NUCLEOTIDE SEQUENCE</scope>
    <source>
        <strain evidence="3">CL551</strain>
    </source>
</reference>
<evidence type="ECO:0000256" key="2">
    <source>
        <dbReference type="SAM" id="MobiDB-lite"/>
    </source>
</evidence>
<accession>A0A9N9CFR6</accession>
<keyword evidence="4" id="KW-1185">Reference proteome</keyword>
<name>A0A9N9CFR6_9GLOM</name>